<reference evidence="2 3" key="1">
    <citation type="submission" date="2021-03" db="EMBL/GenBank/DDBJ databases">
        <title>Fibrella sp. HMF5405 genome sequencing and assembly.</title>
        <authorList>
            <person name="Kang H."/>
            <person name="Kim H."/>
            <person name="Bae S."/>
            <person name="Joh K."/>
        </authorList>
    </citation>
    <scope>NUCLEOTIDE SEQUENCE [LARGE SCALE GENOMIC DNA]</scope>
    <source>
        <strain evidence="2 3">HMF5405</strain>
    </source>
</reference>
<gene>
    <name evidence="2" type="ORF">J2I46_01475</name>
</gene>
<evidence type="ECO:0000256" key="1">
    <source>
        <dbReference type="SAM" id="SignalP"/>
    </source>
</evidence>
<proteinExistence type="predicted"/>
<evidence type="ECO:0000313" key="3">
    <source>
        <dbReference type="Proteomes" id="UP000664628"/>
    </source>
</evidence>
<keyword evidence="3" id="KW-1185">Reference proteome</keyword>
<dbReference type="RefSeq" id="WP_207327149.1">
    <property type="nucleotide sequence ID" value="NZ_JAFMYW010000001.1"/>
</dbReference>
<sequence length="847" mass="85616">MNTITRALLFLFLLPGLAMGQELTRSAPATSTGPINASQVTSGTFDVARFPNTVVTTNGAQNLLNKQLTDPIINGTPTGTGWALKLNISDTVGIFVRRVNGYRLFSTTEATKLANITGTNTGDQDLSNYVTLNGAQTLLSKTLTNPVINGGTISGVTSFGVAGNGTFTGALTVGNGTTGTLNLGDGSLVKSVGSGWVINGGISTNNIFSARSIALDNVSVSYTGSLGSKLSIPSYTGTDITTAQNGTAALASGHYFGQPTLSATNTGVTTTNATTVYIAGDPIAGTNQTITRSWGLYNAGKTYLGGDVTIPNRNTVFGSSTAAGTINFARGGDGATVGNIGYTTSTTEGAKLSVNAFGGSGSLSFGTGGVADRLTIASDGSMNATGAFTSSNTISGSTLQASVFQATGNTNIGGGTISSTGAQGRFVAYTNNDASTAASGTVATIVSHGLGIPTFTATNTGVTYTNLINQYIAGPPVPGTNVSAGNLWSLYVAAGNSYFNGIRLGGSDILSTTSGAGEMRISTNTTSQGLGFYFALTANKMGLFAPTTGNLILQNGGTYTDNTTDRLQVTGSIYSSANVNVAASDASGNGQFRIGGVAALYMYGTNNVSLGGALNRTLTGTANIGIGVGALTVTTTANSNIAMGTSAGQYLTSGGNNVFLGHAAGFNSSVTSASNNVLIGASAGRNQTGTISNVIALGNDVLNGAGNLNNVFTTSVPRWIINKITDDGVTNLQVNGSARVNTIATVVQTLTDAATTTLDANSGGNAIWTIGATGRTLAIANPVAGSFYTLKIIQDATGSRTITTWPANTKWPGGVVPTLTTTANGVDIVTFFYDGTNYNAILTNDFR</sequence>
<dbReference type="EMBL" id="JAFMYW010000001">
    <property type="protein sequence ID" value="MBO0947232.1"/>
    <property type="molecule type" value="Genomic_DNA"/>
</dbReference>
<comment type="caution">
    <text evidence="2">The sequence shown here is derived from an EMBL/GenBank/DDBJ whole genome shotgun (WGS) entry which is preliminary data.</text>
</comment>
<evidence type="ECO:0000313" key="2">
    <source>
        <dbReference type="EMBL" id="MBO0947232.1"/>
    </source>
</evidence>
<name>A0ABS3JB69_9BACT</name>
<dbReference type="Proteomes" id="UP000664628">
    <property type="component" value="Unassembled WGS sequence"/>
</dbReference>
<keyword evidence="1" id="KW-0732">Signal</keyword>
<protein>
    <submittedName>
        <fullName evidence="2">Uncharacterized protein</fullName>
    </submittedName>
</protein>
<accession>A0ABS3JB69</accession>
<feature type="signal peptide" evidence="1">
    <location>
        <begin position="1"/>
        <end position="20"/>
    </location>
</feature>
<feature type="chain" id="PRO_5045245246" evidence="1">
    <location>
        <begin position="21"/>
        <end position="847"/>
    </location>
</feature>
<organism evidence="2 3">
    <name type="scientific">Fibrella forsythiae</name>
    <dbReference type="NCBI Taxonomy" id="2817061"/>
    <lineage>
        <taxon>Bacteria</taxon>
        <taxon>Pseudomonadati</taxon>
        <taxon>Bacteroidota</taxon>
        <taxon>Cytophagia</taxon>
        <taxon>Cytophagales</taxon>
        <taxon>Spirosomataceae</taxon>
        <taxon>Fibrella</taxon>
    </lineage>
</organism>